<evidence type="ECO:0000259" key="7">
    <source>
        <dbReference type="PROSITE" id="PS51767"/>
    </source>
</evidence>
<reference evidence="8" key="1">
    <citation type="submission" date="2020-06" db="EMBL/GenBank/DDBJ databases">
        <title>WGS assembly of Ceratodon purpureus strain R40.</title>
        <authorList>
            <person name="Carey S.B."/>
            <person name="Jenkins J."/>
            <person name="Shu S."/>
            <person name="Lovell J.T."/>
            <person name="Sreedasyam A."/>
            <person name="Maumus F."/>
            <person name="Tiley G.P."/>
            <person name="Fernandez-Pozo N."/>
            <person name="Barry K."/>
            <person name="Chen C."/>
            <person name="Wang M."/>
            <person name="Lipzen A."/>
            <person name="Daum C."/>
            <person name="Saski C.A."/>
            <person name="Payton A.C."/>
            <person name="Mcbreen J.C."/>
            <person name="Conrad R.E."/>
            <person name="Kollar L.M."/>
            <person name="Olsson S."/>
            <person name="Huttunen S."/>
            <person name="Landis J.B."/>
            <person name="Wickett N.J."/>
            <person name="Johnson M.G."/>
            <person name="Rensing S.A."/>
            <person name="Grimwood J."/>
            <person name="Schmutz J."/>
            <person name="Mcdaniel S.F."/>
        </authorList>
    </citation>
    <scope>NUCLEOTIDE SEQUENCE</scope>
    <source>
        <strain evidence="8">R40</strain>
    </source>
</reference>
<dbReference type="InterPro" id="IPR051708">
    <property type="entry name" value="Plant_Aspart_Prot_A1"/>
</dbReference>
<dbReference type="SUPFAM" id="SSF50630">
    <property type="entry name" value="Acid proteases"/>
    <property type="match status" value="1"/>
</dbReference>
<feature type="signal peptide" evidence="6">
    <location>
        <begin position="1"/>
        <end position="28"/>
    </location>
</feature>
<dbReference type="InterPro" id="IPR034161">
    <property type="entry name" value="Pepsin-like_plant"/>
</dbReference>
<protein>
    <recommendedName>
        <fullName evidence="7">Peptidase A1 domain-containing protein</fullName>
    </recommendedName>
</protein>
<dbReference type="Proteomes" id="UP000822688">
    <property type="component" value="Chromosome 5"/>
</dbReference>
<evidence type="ECO:0000256" key="1">
    <source>
        <dbReference type="ARBA" id="ARBA00007447"/>
    </source>
</evidence>
<dbReference type="EMBL" id="CM026425">
    <property type="protein sequence ID" value="KAG0577366.1"/>
    <property type="molecule type" value="Genomic_DNA"/>
</dbReference>
<dbReference type="GO" id="GO:0006508">
    <property type="term" value="P:proteolysis"/>
    <property type="evidence" value="ECO:0007669"/>
    <property type="project" value="UniProtKB-KW"/>
</dbReference>
<dbReference type="InterPro" id="IPR032799">
    <property type="entry name" value="TAXi_C"/>
</dbReference>
<comment type="similarity">
    <text evidence="1">Belongs to the peptidase A1 family.</text>
</comment>
<keyword evidence="6" id="KW-0732">Signal</keyword>
<keyword evidence="9" id="KW-1185">Reference proteome</keyword>
<dbReference type="PANTHER" id="PTHR47967:SF128">
    <property type="entry name" value="ASPARTIC PROTEINASE CDR1-LIKE"/>
    <property type="match status" value="1"/>
</dbReference>
<evidence type="ECO:0000256" key="3">
    <source>
        <dbReference type="ARBA" id="ARBA00022750"/>
    </source>
</evidence>
<dbReference type="PROSITE" id="PS51767">
    <property type="entry name" value="PEPTIDASE_A1"/>
    <property type="match status" value="1"/>
</dbReference>
<dbReference type="Pfam" id="PF14541">
    <property type="entry name" value="TAXi_C"/>
    <property type="match status" value="1"/>
</dbReference>
<evidence type="ECO:0000313" key="8">
    <source>
        <dbReference type="EMBL" id="KAG0577366.1"/>
    </source>
</evidence>
<evidence type="ECO:0000256" key="5">
    <source>
        <dbReference type="ARBA" id="ARBA00023180"/>
    </source>
</evidence>
<keyword evidence="4" id="KW-0378">Hydrolase</keyword>
<dbReference type="Gene3D" id="2.40.70.10">
    <property type="entry name" value="Acid Proteases"/>
    <property type="match status" value="2"/>
</dbReference>
<dbReference type="Pfam" id="PF14543">
    <property type="entry name" value="TAXi_N"/>
    <property type="match status" value="1"/>
</dbReference>
<dbReference type="PANTHER" id="PTHR47967">
    <property type="entry name" value="OS07G0603500 PROTEIN-RELATED"/>
    <property type="match status" value="1"/>
</dbReference>
<dbReference type="CDD" id="cd05476">
    <property type="entry name" value="pepsin_A_like_plant"/>
    <property type="match status" value="1"/>
</dbReference>
<feature type="domain" description="Peptidase A1" evidence="7">
    <location>
        <begin position="109"/>
        <end position="463"/>
    </location>
</feature>
<dbReference type="InterPro" id="IPR033121">
    <property type="entry name" value="PEPTIDASE_A1"/>
</dbReference>
<evidence type="ECO:0000256" key="6">
    <source>
        <dbReference type="SAM" id="SignalP"/>
    </source>
</evidence>
<evidence type="ECO:0000256" key="2">
    <source>
        <dbReference type="ARBA" id="ARBA00022670"/>
    </source>
</evidence>
<proteinExistence type="inferred from homology"/>
<keyword evidence="5" id="KW-0325">Glycoprotein</keyword>
<dbReference type="GO" id="GO:0005576">
    <property type="term" value="C:extracellular region"/>
    <property type="evidence" value="ECO:0007669"/>
    <property type="project" value="TreeGrafter"/>
</dbReference>
<keyword evidence="2" id="KW-0645">Protease</keyword>
<keyword evidence="3" id="KW-0064">Aspartyl protease</keyword>
<evidence type="ECO:0000313" key="9">
    <source>
        <dbReference type="Proteomes" id="UP000822688"/>
    </source>
</evidence>
<dbReference type="InterPro" id="IPR032861">
    <property type="entry name" value="TAXi_N"/>
</dbReference>
<dbReference type="GO" id="GO:0004190">
    <property type="term" value="F:aspartic-type endopeptidase activity"/>
    <property type="evidence" value="ECO:0007669"/>
    <property type="project" value="UniProtKB-KW"/>
</dbReference>
<accession>A0A8T0I2L8</accession>
<name>A0A8T0I2L8_CERPU</name>
<sequence>MALSRSCLARMLTSLTFLLAALVSTSHAARLTAAFQQSFDSASNSVVIRAELMHRDHPDSPLAPAEGTTLAQRWEAAVNRSDNQIAARGRRLAYFQTPVKRIGGFSGEYIMSIAFGTPPQRFVGLVDTGSDLVWVQCVKCPGCTNFVQPDPFYDPTISSSDEYIGCSDKQCFEFESPPLCSTTKTCRIDYGYVDGSFVSGTLTTETITLSNTAGANPVASGFVMGCMNNNSETGFDNYDGIIGFGRGTFSLPSQFSTIAYLRVFSYCLVPFAATTTQTSSMLFGTSDPANALGLVYTPLLDIGTTNYYVNMTGISLNGEALDILPSAFQYIKSTDSGGVIFDSGNAVTRFAPEVYNALRQAVSNLTQYREVNQSNLDKYCFNITGVQTPMYPKVTLHFGGMDGSSVVDFDLGDENSFGPYSGDEGVSCLAFRKSGSEESSIGGLQQANHYIETDVEKMRMGWVTKDCTV</sequence>
<gene>
    <name evidence="8" type="ORF">KC19_5G151200</name>
</gene>
<comment type="caution">
    <text evidence="8">The sequence shown here is derived from an EMBL/GenBank/DDBJ whole genome shotgun (WGS) entry which is preliminary data.</text>
</comment>
<organism evidence="8 9">
    <name type="scientific">Ceratodon purpureus</name>
    <name type="common">Fire moss</name>
    <name type="synonym">Dicranum purpureum</name>
    <dbReference type="NCBI Taxonomy" id="3225"/>
    <lineage>
        <taxon>Eukaryota</taxon>
        <taxon>Viridiplantae</taxon>
        <taxon>Streptophyta</taxon>
        <taxon>Embryophyta</taxon>
        <taxon>Bryophyta</taxon>
        <taxon>Bryophytina</taxon>
        <taxon>Bryopsida</taxon>
        <taxon>Dicranidae</taxon>
        <taxon>Pseudoditrichales</taxon>
        <taxon>Ditrichaceae</taxon>
        <taxon>Ceratodon</taxon>
    </lineage>
</organism>
<dbReference type="AlphaFoldDB" id="A0A8T0I2L8"/>
<dbReference type="InterPro" id="IPR021109">
    <property type="entry name" value="Peptidase_aspartic_dom_sf"/>
</dbReference>
<evidence type="ECO:0000256" key="4">
    <source>
        <dbReference type="ARBA" id="ARBA00022801"/>
    </source>
</evidence>
<feature type="chain" id="PRO_5035850449" description="Peptidase A1 domain-containing protein" evidence="6">
    <location>
        <begin position="29"/>
        <end position="469"/>
    </location>
</feature>